<evidence type="ECO:0000313" key="2">
    <source>
        <dbReference type="Proteomes" id="UP000463868"/>
    </source>
</evidence>
<organism evidence="1 2">
    <name type="scientific">Acinetobacter haemolyticus</name>
    <dbReference type="NCBI Taxonomy" id="29430"/>
    <lineage>
        <taxon>Bacteria</taxon>
        <taxon>Pseudomonadati</taxon>
        <taxon>Pseudomonadota</taxon>
        <taxon>Gammaproteobacteria</taxon>
        <taxon>Moraxellales</taxon>
        <taxon>Moraxellaceae</taxon>
        <taxon>Acinetobacter</taxon>
    </lineage>
</organism>
<dbReference type="AlphaFoldDB" id="A0A845PE21"/>
<sequence length="362" mass="43159">MSSLLLLGCQKPIPHQNEDELTSQQAAKKITSQEECQKLDQIMQKIDHHSAIEALNQINVQLKQCIATVENAQQLKWLESSTEMYQRFLEGHQQTKEYYTRYYPHFEKYTISLLDNENVWEQLDRNEPVQGDITLFRELAPRDQYLFNHQQQAYIHLQALSEGVFEFHRKPQYVIDIFASTLPKDQQDFIQRMAKDNRDPTFGDASLTISWQELVERALFWERYVQKYPKGYFTPDAKKLFEDYSDFIFFGLDNTPVSENYTTDSWIDEDALQQIKFLAKNHNTQLNKKAQKFLSFIKTPTEQRQEKFKLQPIELFDEYGHKKHPQQIAHEQLRLALNIKPRDWNTSRDCYTDAICFRHKWN</sequence>
<protein>
    <submittedName>
        <fullName evidence="1">Uncharacterized protein</fullName>
    </submittedName>
</protein>
<reference evidence="1 2" key="1">
    <citation type="submission" date="2018-08" db="EMBL/GenBank/DDBJ databases">
        <title>Analysis of the genomic diversity of Mexican Acinetobacter haemolyticus clinical isolates.</title>
        <authorList>
            <person name="Castro-Jaimes S."/>
            <person name="Cevallos M.A."/>
        </authorList>
    </citation>
    <scope>NUCLEOTIDE SEQUENCE [LARGE SCALE GENOMIC DNA]</scope>
    <source>
        <strain evidence="1 2">AN43</strain>
    </source>
</reference>
<accession>A0A845PE21</accession>
<dbReference type="EMBL" id="CP031976">
    <property type="protein sequence ID" value="QHI14616.1"/>
    <property type="molecule type" value="Genomic_DNA"/>
</dbReference>
<dbReference type="RefSeq" id="WP_151800470.1">
    <property type="nucleotide sequence ID" value="NZ_CP031972.1"/>
</dbReference>
<proteinExistence type="predicted"/>
<evidence type="ECO:0000313" key="1">
    <source>
        <dbReference type="EMBL" id="QHI14616.1"/>
    </source>
</evidence>
<name>A0A845PE21_ACIHA</name>
<dbReference type="Proteomes" id="UP000463868">
    <property type="component" value="Chromosome"/>
</dbReference>
<gene>
    <name evidence="1" type="ORF">AhaeAN43_15250</name>
</gene>